<sequence length="52" mass="5265">MKSIVGGGRYHCDCVGSVGSWSGTYSDHANAVAAGTVHCSSGVAECYAILQT</sequence>
<evidence type="ECO:0000313" key="2">
    <source>
        <dbReference type="Proteomes" id="UP000588604"/>
    </source>
</evidence>
<keyword evidence="2" id="KW-1185">Reference proteome</keyword>
<proteinExistence type="predicted"/>
<reference evidence="1 2" key="1">
    <citation type="submission" date="2020-08" db="EMBL/GenBank/DDBJ databases">
        <title>Genomic Encyclopedia of Type Strains, Phase IV (KMG-IV): sequencing the most valuable type-strain genomes for metagenomic binning, comparative biology and taxonomic classification.</title>
        <authorList>
            <person name="Goeker M."/>
        </authorList>
    </citation>
    <scope>NUCLEOTIDE SEQUENCE [LARGE SCALE GENOMIC DNA]</scope>
    <source>
        <strain evidence="1 2">DSM 102044</strain>
    </source>
</reference>
<protein>
    <submittedName>
        <fullName evidence="1">Uncharacterized protein</fullName>
    </submittedName>
</protein>
<name>A0A841MTH1_9BACT</name>
<dbReference type="AlphaFoldDB" id="A0A841MTH1"/>
<gene>
    <name evidence="1" type="ORF">FHS59_003049</name>
</gene>
<evidence type="ECO:0000313" key="1">
    <source>
        <dbReference type="EMBL" id="MBB6327406.1"/>
    </source>
</evidence>
<dbReference type="RefSeq" id="WP_184496237.1">
    <property type="nucleotide sequence ID" value="NZ_JACIJO010000003.1"/>
</dbReference>
<dbReference type="Proteomes" id="UP000588604">
    <property type="component" value="Unassembled WGS sequence"/>
</dbReference>
<comment type="caution">
    <text evidence="1">The sequence shown here is derived from an EMBL/GenBank/DDBJ whole genome shotgun (WGS) entry which is preliminary data.</text>
</comment>
<dbReference type="EMBL" id="JACIJO010000003">
    <property type="protein sequence ID" value="MBB6327406.1"/>
    <property type="molecule type" value="Genomic_DNA"/>
</dbReference>
<organism evidence="1 2">
    <name type="scientific">Algoriphagus iocasae</name>
    <dbReference type="NCBI Taxonomy" id="1836499"/>
    <lineage>
        <taxon>Bacteria</taxon>
        <taxon>Pseudomonadati</taxon>
        <taxon>Bacteroidota</taxon>
        <taxon>Cytophagia</taxon>
        <taxon>Cytophagales</taxon>
        <taxon>Cyclobacteriaceae</taxon>
        <taxon>Algoriphagus</taxon>
    </lineage>
</organism>
<accession>A0A841MTH1</accession>